<accession>A0ABV2KBA5</accession>
<dbReference type="RefSeq" id="WP_354313854.1">
    <property type="nucleotide sequence ID" value="NZ_JBEPME010000005.1"/>
</dbReference>
<keyword evidence="3" id="KW-1185">Reference proteome</keyword>
<reference evidence="2 3" key="1">
    <citation type="submission" date="2024-06" db="EMBL/GenBank/DDBJ databases">
        <title>Sorghum-associated microbial communities from plants grown in Nebraska, USA.</title>
        <authorList>
            <person name="Schachtman D."/>
        </authorList>
    </citation>
    <scope>NUCLEOTIDE SEQUENCE [LARGE SCALE GENOMIC DNA]</scope>
    <source>
        <strain evidence="2 3">1288</strain>
    </source>
</reference>
<name>A0ABV2KBA5_SPOPS</name>
<dbReference type="InterPro" id="IPR011049">
    <property type="entry name" value="Serralysin-like_metalloprot_C"/>
</dbReference>
<dbReference type="InterPro" id="IPR008640">
    <property type="entry name" value="Adhesin_Head_dom"/>
</dbReference>
<evidence type="ECO:0000259" key="1">
    <source>
        <dbReference type="Pfam" id="PF05658"/>
    </source>
</evidence>
<dbReference type="Gene3D" id="2.150.10.10">
    <property type="entry name" value="Serralysin-like metalloprotease, C-terminal"/>
    <property type="match status" value="1"/>
</dbReference>
<dbReference type="InterPro" id="IPR005068">
    <property type="entry name" value="Phage_lambda_Stf-r2"/>
</dbReference>
<feature type="domain" description="Trimeric autotransporter adhesin YadA-like head" evidence="1">
    <location>
        <begin position="263"/>
        <end position="283"/>
    </location>
</feature>
<dbReference type="SUPFAM" id="SSF101967">
    <property type="entry name" value="Adhesin YadA, collagen-binding domain"/>
    <property type="match status" value="1"/>
</dbReference>
<protein>
    <recommendedName>
        <fullName evidence="1">Trimeric autotransporter adhesin YadA-like head domain-containing protein</fullName>
    </recommendedName>
</protein>
<sequence>MAEHSKFFDSSNPLDPDKVYTADEFMGFFGKLITDGVMKGEANMLKVETSGSNMNTIVDTGTAFLKAREYENDSKLSLTHEVEALGKSRIDRVVIRLMLNVDYREARAFVKKGVAGVAPVAPQLERTDEVYEISLAQVRVIGGQTYINVADIVDERGNPDVCPWAGSKILPNFDDTALEGLVTGFNSHILKKSSLSEDGHVKLNNTLTGTSITEAATANAVKTVNDKLIGKAVKIGLNAVATGPTDIAIGEDARAIGGAIGNIAIGHKASATGESSVAIGYFATAINKDMYVLGRFNNKVEVPGSFSVAGTKQFIMAHPHPDKKDTHVLRHSAVESPTAGDNLYRYTIEAATDGETIEIQLPDYFQYLNKNVDVYANGDGHFGNAFGRVEGDILKVSCQLAGSYKVLVIGTRNDDHDSVQTWDIKGVEREIGESWTGETYVFEVDEITEVSEFEEAYQ</sequence>
<comment type="caution">
    <text evidence="2">The sequence shown here is derived from an EMBL/GenBank/DDBJ whole genome shotgun (WGS) entry which is preliminary data.</text>
</comment>
<organism evidence="2 3">
    <name type="scientific">Sporosarcina psychrophila</name>
    <name type="common">Bacillus psychrophilus</name>
    <dbReference type="NCBI Taxonomy" id="1476"/>
    <lineage>
        <taxon>Bacteria</taxon>
        <taxon>Bacillati</taxon>
        <taxon>Bacillota</taxon>
        <taxon>Bacilli</taxon>
        <taxon>Bacillales</taxon>
        <taxon>Caryophanaceae</taxon>
        <taxon>Sporosarcina</taxon>
    </lineage>
</organism>
<dbReference type="Pfam" id="PF03406">
    <property type="entry name" value="Phage_fiber_2"/>
    <property type="match status" value="1"/>
</dbReference>
<dbReference type="Proteomes" id="UP001549104">
    <property type="component" value="Unassembled WGS sequence"/>
</dbReference>
<evidence type="ECO:0000313" key="2">
    <source>
        <dbReference type="EMBL" id="MET3658172.1"/>
    </source>
</evidence>
<evidence type="ECO:0000313" key="3">
    <source>
        <dbReference type="Proteomes" id="UP001549104"/>
    </source>
</evidence>
<dbReference type="Pfam" id="PF05658">
    <property type="entry name" value="YadA_head"/>
    <property type="match status" value="1"/>
</dbReference>
<proteinExistence type="predicted"/>
<gene>
    <name evidence="2" type="ORF">ABIC55_003289</name>
</gene>
<dbReference type="EMBL" id="JBEPME010000005">
    <property type="protein sequence ID" value="MET3658172.1"/>
    <property type="molecule type" value="Genomic_DNA"/>
</dbReference>